<name>A0ABW7N200_9FLAO</name>
<dbReference type="Proteomes" id="UP001610100">
    <property type="component" value="Unassembled WGS sequence"/>
</dbReference>
<reference evidence="1 2" key="1">
    <citation type="submission" date="2024-02" db="EMBL/GenBank/DDBJ databases">
        <title>A Gaetbulibacter species isolated from tidal flats and genomic insights of their niches.</title>
        <authorList>
            <person name="Ye Y."/>
        </authorList>
    </citation>
    <scope>NUCLEOTIDE SEQUENCE [LARGE SCALE GENOMIC DNA]</scope>
    <source>
        <strain evidence="1 2">KYW382</strain>
    </source>
</reference>
<gene>
    <name evidence="1" type="ORF">V8G58_14245</name>
</gene>
<dbReference type="RefSeq" id="WP_344742136.1">
    <property type="nucleotide sequence ID" value="NZ_BAABAY010000007.1"/>
</dbReference>
<proteinExistence type="predicted"/>
<organism evidence="1 2">
    <name type="scientific">Gaetbulibacter aestuarii</name>
    <dbReference type="NCBI Taxonomy" id="1502358"/>
    <lineage>
        <taxon>Bacteria</taxon>
        <taxon>Pseudomonadati</taxon>
        <taxon>Bacteroidota</taxon>
        <taxon>Flavobacteriia</taxon>
        <taxon>Flavobacteriales</taxon>
        <taxon>Flavobacteriaceae</taxon>
        <taxon>Gaetbulibacter</taxon>
    </lineage>
</organism>
<accession>A0ABW7N200</accession>
<dbReference type="EMBL" id="JBAWKB010000006">
    <property type="protein sequence ID" value="MFH6773101.1"/>
    <property type="molecule type" value="Genomic_DNA"/>
</dbReference>
<evidence type="ECO:0000313" key="2">
    <source>
        <dbReference type="Proteomes" id="UP001610100"/>
    </source>
</evidence>
<keyword evidence="2" id="KW-1185">Reference proteome</keyword>
<protein>
    <submittedName>
        <fullName evidence="1">Uncharacterized protein</fullName>
    </submittedName>
</protein>
<evidence type="ECO:0000313" key="1">
    <source>
        <dbReference type="EMBL" id="MFH6773101.1"/>
    </source>
</evidence>
<comment type="caution">
    <text evidence="1">The sequence shown here is derived from an EMBL/GenBank/DDBJ whole genome shotgun (WGS) entry which is preliminary data.</text>
</comment>
<sequence>MEYDKNEKWGLNTPYENLTYRQRRDAFVLLYFLNEYKDQNTAFERLKKHWTNIIYKLPKTSEKRYNSVKNGRYTVYNRMKKLFEEHVVEL</sequence>